<comment type="caution">
    <text evidence="2">The sequence shown here is derived from an EMBL/GenBank/DDBJ whole genome shotgun (WGS) entry which is preliminary data.</text>
</comment>
<dbReference type="EMBL" id="JAKIKT010000001">
    <property type="protein sequence ID" value="MCL2912577.1"/>
    <property type="molecule type" value="Genomic_DNA"/>
</dbReference>
<feature type="signal peptide" evidence="1">
    <location>
        <begin position="1"/>
        <end position="19"/>
    </location>
</feature>
<gene>
    <name evidence="2" type="ORF">L2725_02050</name>
</gene>
<dbReference type="Gene3D" id="3.30.1330.60">
    <property type="entry name" value="OmpA-like domain"/>
    <property type="match status" value="1"/>
</dbReference>
<dbReference type="InterPro" id="IPR036737">
    <property type="entry name" value="OmpA-like_sf"/>
</dbReference>
<keyword evidence="3" id="KW-1185">Reference proteome</keyword>
<feature type="chain" id="PRO_5046468576" description="OmpA-like domain-containing protein" evidence="1">
    <location>
        <begin position="20"/>
        <end position="137"/>
    </location>
</feature>
<evidence type="ECO:0000313" key="2">
    <source>
        <dbReference type="EMBL" id="MCL2912577.1"/>
    </source>
</evidence>
<reference evidence="2 3" key="1">
    <citation type="submission" date="2022-01" db="EMBL/GenBank/DDBJ databases">
        <title>Whole genome-based taxonomy of the Shewanellaceae.</title>
        <authorList>
            <person name="Martin-Rodriguez A.J."/>
        </authorList>
    </citation>
    <scope>NUCLEOTIDE SEQUENCE [LARGE SCALE GENOMIC DNA]</scope>
    <source>
        <strain evidence="2 3">DSM 21332</strain>
    </source>
</reference>
<evidence type="ECO:0000313" key="3">
    <source>
        <dbReference type="Proteomes" id="UP001202831"/>
    </source>
</evidence>
<sequence>MTKITTLLLLSLLASPAVASCPGNSMLGEVEFDRNSSYFNSNGKAALDKLLDDSESLTDGYLLLEFSFNKQISDKKLREYNMWLAQRRVDRVKTYLTKKQLTYPMVTRILTAGDEDRVVKLSFCEHEPVMLADGKSE</sequence>
<protein>
    <recommendedName>
        <fullName evidence="4">OmpA-like domain-containing protein</fullName>
    </recommendedName>
</protein>
<dbReference type="PROSITE" id="PS51257">
    <property type="entry name" value="PROKAR_LIPOPROTEIN"/>
    <property type="match status" value="1"/>
</dbReference>
<proteinExistence type="predicted"/>
<name>A0ABT0N455_9GAMM</name>
<dbReference type="RefSeq" id="WP_249247408.1">
    <property type="nucleotide sequence ID" value="NZ_JAKIKT010000001.1"/>
</dbReference>
<evidence type="ECO:0008006" key="4">
    <source>
        <dbReference type="Google" id="ProtNLM"/>
    </source>
</evidence>
<accession>A0ABT0N455</accession>
<organism evidence="2 3">
    <name type="scientific">Shewanella corallii</name>
    <dbReference type="NCBI Taxonomy" id="560080"/>
    <lineage>
        <taxon>Bacteria</taxon>
        <taxon>Pseudomonadati</taxon>
        <taxon>Pseudomonadota</taxon>
        <taxon>Gammaproteobacteria</taxon>
        <taxon>Alteromonadales</taxon>
        <taxon>Shewanellaceae</taxon>
        <taxon>Shewanella</taxon>
    </lineage>
</organism>
<dbReference type="SUPFAM" id="SSF103088">
    <property type="entry name" value="OmpA-like"/>
    <property type="match status" value="1"/>
</dbReference>
<dbReference type="Proteomes" id="UP001202831">
    <property type="component" value="Unassembled WGS sequence"/>
</dbReference>
<keyword evidence="1" id="KW-0732">Signal</keyword>
<evidence type="ECO:0000256" key="1">
    <source>
        <dbReference type="SAM" id="SignalP"/>
    </source>
</evidence>